<protein>
    <submittedName>
        <fullName evidence="1">DUF2141 domain-containing protein</fullName>
    </submittedName>
</protein>
<accession>A0A4D8Q4A4</accession>
<evidence type="ECO:0000313" key="2">
    <source>
        <dbReference type="Proteomes" id="UP000298596"/>
    </source>
</evidence>
<reference evidence="1 2" key="1">
    <citation type="submission" date="2018-09" db="EMBL/GenBank/DDBJ databases">
        <title>Whole genome based analysis of evolution and adaptive divergence in Indian and Brazilian strains of Azospirillum brasilense.</title>
        <authorList>
            <person name="Singh C."/>
            <person name="Tripathi A.K."/>
        </authorList>
    </citation>
    <scope>NUCLEOTIDE SEQUENCE [LARGE SCALE GENOMIC DNA]</scope>
    <source>
        <strain evidence="1 2">MTCC4036</strain>
    </source>
</reference>
<dbReference type="InterPro" id="IPR018673">
    <property type="entry name" value="DUF2141"/>
</dbReference>
<gene>
    <name evidence="1" type="ORF">D3867_10340</name>
</gene>
<sequence>MEGTGSEGRRFAHGEEKGQEMGTACRIGLGLVGAMTLTLAAAGVNSAELRATIGNVKPQQGKLWVALYDGADAYKAERRFAGQILEALGTEVTAVFVGLPAGHYGIAVFQDRNGDSVLTTNMVGIPSEPYGFSGGATGSAFGPPAFDAFALEVPDGGTVTTRVPLTE</sequence>
<proteinExistence type="predicted"/>
<evidence type="ECO:0000313" key="1">
    <source>
        <dbReference type="EMBL" id="QCO02379.1"/>
    </source>
</evidence>
<dbReference type="EMBL" id="CP032330">
    <property type="protein sequence ID" value="QCO02379.1"/>
    <property type="molecule type" value="Genomic_DNA"/>
</dbReference>
<name>A0A4D8Q4A4_AZOBR</name>
<dbReference type="Pfam" id="PF09912">
    <property type="entry name" value="DUF2141"/>
    <property type="match status" value="1"/>
</dbReference>
<dbReference type="AlphaFoldDB" id="A0A4D8Q4A4"/>
<organism evidence="1 2">
    <name type="scientific">Azospirillum brasilense</name>
    <dbReference type="NCBI Taxonomy" id="192"/>
    <lineage>
        <taxon>Bacteria</taxon>
        <taxon>Pseudomonadati</taxon>
        <taxon>Pseudomonadota</taxon>
        <taxon>Alphaproteobacteria</taxon>
        <taxon>Rhodospirillales</taxon>
        <taxon>Azospirillaceae</taxon>
        <taxon>Azospirillum</taxon>
    </lineage>
</organism>
<dbReference type="Proteomes" id="UP000298596">
    <property type="component" value="Chromosome"/>
</dbReference>